<accession>A0AAQ3WFT7</accession>
<organism evidence="2 3">
    <name type="scientific">Paspalum notatum var. saurae</name>
    <dbReference type="NCBI Taxonomy" id="547442"/>
    <lineage>
        <taxon>Eukaryota</taxon>
        <taxon>Viridiplantae</taxon>
        <taxon>Streptophyta</taxon>
        <taxon>Embryophyta</taxon>
        <taxon>Tracheophyta</taxon>
        <taxon>Spermatophyta</taxon>
        <taxon>Magnoliopsida</taxon>
        <taxon>Liliopsida</taxon>
        <taxon>Poales</taxon>
        <taxon>Poaceae</taxon>
        <taxon>PACMAD clade</taxon>
        <taxon>Panicoideae</taxon>
        <taxon>Andropogonodae</taxon>
        <taxon>Paspaleae</taxon>
        <taxon>Paspalinae</taxon>
        <taxon>Paspalum</taxon>
    </lineage>
</organism>
<dbReference type="Proteomes" id="UP001341281">
    <property type="component" value="Chromosome 02"/>
</dbReference>
<reference evidence="2 3" key="1">
    <citation type="submission" date="2024-02" db="EMBL/GenBank/DDBJ databases">
        <title>High-quality chromosome-scale genome assembly of Pensacola bahiagrass (Paspalum notatum Flugge var. saurae).</title>
        <authorList>
            <person name="Vega J.M."/>
            <person name="Podio M."/>
            <person name="Orjuela J."/>
            <person name="Siena L.A."/>
            <person name="Pessino S.C."/>
            <person name="Combes M.C."/>
            <person name="Mariac C."/>
            <person name="Albertini E."/>
            <person name="Pupilli F."/>
            <person name="Ortiz J.P.A."/>
            <person name="Leblanc O."/>
        </authorList>
    </citation>
    <scope>NUCLEOTIDE SEQUENCE [LARGE SCALE GENOMIC DNA]</scope>
    <source>
        <strain evidence="2">R1</strain>
        <tissue evidence="2">Leaf</tissue>
    </source>
</reference>
<dbReference type="PANTHER" id="PTHR33165:SF98">
    <property type="entry name" value="F-BOX DOMAIN-CONTAINING PROTEIN"/>
    <property type="match status" value="1"/>
</dbReference>
<dbReference type="AlphaFoldDB" id="A0AAQ3WFT7"/>
<protein>
    <recommendedName>
        <fullName evidence="1">KIB1-4 beta-propeller domain-containing protein</fullName>
    </recommendedName>
</protein>
<evidence type="ECO:0000259" key="1">
    <source>
        <dbReference type="Pfam" id="PF03478"/>
    </source>
</evidence>
<evidence type="ECO:0000313" key="2">
    <source>
        <dbReference type="EMBL" id="WVZ59936.1"/>
    </source>
</evidence>
<keyword evidence="3" id="KW-1185">Reference proteome</keyword>
<dbReference type="PANTHER" id="PTHR33165">
    <property type="entry name" value="F-BOX DOMAIN CONTAINING PROTEIN-LIKE-RELATED"/>
    <property type="match status" value="1"/>
</dbReference>
<name>A0AAQ3WFT7_PASNO</name>
<dbReference type="EMBL" id="CP144746">
    <property type="protein sequence ID" value="WVZ59936.1"/>
    <property type="molecule type" value="Genomic_DNA"/>
</dbReference>
<sequence>MPPPTSRCRWASSLPEDLVGLIASRVLAGDLLDYVRFRAVCAAWRSCTASPHGRGVVDPRYHPRRWMMLPEGGGLHPGHPKLHGYVRFFNLETGGLRPRPPAAVRGPLRLLVLQRDHDTAVRVLHPFTGDVIDLPPLSTLLPQLRPEKTKLAWLRAISTAATFADGAVTVMLAFKHLSRVAVAIPQDRQWTLATWFYGYGRPLLSSQGKIYVKHKKPFGDTLEFFQIDTPLPDEVLQPKKLIATCTEDKLLYTSVQFVECDSEILVIGSDTSMDPPKLLVYNLTDLRGFSVSAKALPGVTGDTITCFRHIEGKFQQYQYHLSSETWSPAIDQCSLNGIEPGPCSLILYIVTCCCRTYCD</sequence>
<dbReference type="SUPFAM" id="SSF81383">
    <property type="entry name" value="F-box domain"/>
    <property type="match status" value="1"/>
</dbReference>
<proteinExistence type="predicted"/>
<dbReference type="InterPro" id="IPR005174">
    <property type="entry name" value="KIB1-4_b-propeller"/>
</dbReference>
<dbReference type="Pfam" id="PF03478">
    <property type="entry name" value="Beta-prop_KIB1-4"/>
    <property type="match status" value="1"/>
</dbReference>
<gene>
    <name evidence="2" type="ORF">U9M48_010018</name>
</gene>
<dbReference type="InterPro" id="IPR036047">
    <property type="entry name" value="F-box-like_dom_sf"/>
</dbReference>
<feature type="domain" description="KIB1-4 beta-propeller" evidence="1">
    <location>
        <begin position="111"/>
        <end position="283"/>
    </location>
</feature>
<evidence type="ECO:0000313" key="3">
    <source>
        <dbReference type="Proteomes" id="UP001341281"/>
    </source>
</evidence>